<protein>
    <recommendedName>
        <fullName evidence="2">Lipoyl-binding domain-containing protein</fullName>
    </recommendedName>
</protein>
<dbReference type="Proteomes" id="UP000289555">
    <property type="component" value="Chromosome"/>
</dbReference>
<dbReference type="EMBL" id="AP019416">
    <property type="protein sequence ID" value="BBI49454.1"/>
    <property type="molecule type" value="Genomic_DNA"/>
</dbReference>
<accession>A0ABM7GFQ4</accession>
<dbReference type="PROSITE" id="PS50968">
    <property type="entry name" value="BIOTINYL_LIPOYL"/>
    <property type="match status" value="1"/>
</dbReference>
<reference evidence="4" key="1">
    <citation type="journal article" date="2019" name="Microbiol. Resour. Announc.">
        <title>Complete Genome Sequence of Halomonas olivaria, a Moderately Halophilic Bacterium Isolated from Olive Processing Effluents, Obtained by Nanopore Sequencing.</title>
        <authorList>
            <person name="Nagata S."/>
            <person name="Ii K.M."/>
            <person name="Tsukimi T."/>
            <person name="Miura M.C."/>
            <person name="Galipon J."/>
            <person name="Arakawa K."/>
        </authorList>
    </citation>
    <scope>NUCLEOTIDE SEQUENCE [LARGE SCALE GENOMIC DNA]</scope>
    <source>
        <strain evidence="4">TYRC17</strain>
    </source>
</reference>
<feature type="region of interest" description="Disordered" evidence="1">
    <location>
        <begin position="47"/>
        <end position="89"/>
    </location>
</feature>
<name>A0ABM7GFQ4_9GAMM</name>
<evidence type="ECO:0000256" key="1">
    <source>
        <dbReference type="SAM" id="MobiDB-lite"/>
    </source>
</evidence>
<dbReference type="InterPro" id="IPR011053">
    <property type="entry name" value="Single_hybrid_motif"/>
</dbReference>
<sequence length="108" mass="11114">MKRDDVLADIETDKVVLEVVAPADGALAEIKAEEGSQVESEAILATFTEGAGGDSGGDSASAKSDSSDDDGADEKSVTKSSPQPHVKWLPSTTWTLPRLMAPAKVAAS</sequence>
<gene>
    <name evidence="3" type="ORF">HORIV_18750</name>
</gene>
<proteinExistence type="predicted"/>
<feature type="domain" description="Lipoyl-binding" evidence="2">
    <location>
        <begin position="1"/>
        <end position="48"/>
    </location>
</feature>
<evidence type="ECO:0000259" key="2">
    <source>
        <dbReference type="PROSITE" id="PS50968"/>
    </source>
</evidence>
<evidence type="ECO:0000313" key="3">
    <source>
        <dbReference type="EMBL" id="BBI49454.1"/>
    </source>
</evidence>
<dbReference type="Pfam" id="PF00364">
    <property type="entry name" value="Biotin_lipoyl"/>
    <property type="match status" value="1"/>
</dbReference>
<evidence type="ECO:0000313" key="4">
    <source>
        <dbReference type="Proteomes" id="UP000289555"/>
    </source>
</evidence>
<dbReference type="Gene3D" id="2.40.50.100">
    <property type="match status" value="1"/>
</dbReference>
<organism evidence="3 4">
    <name type="scientific">Vreelandella olivaria</name>
    <dbReference type="NCBI Taxonomy" id="390919"/>
    <lineage>
        <taxon>Bacteria</taxon>
        <taxon>Pseudomonadati</taxon>
        <taxon>Pseudomonadota</taxon>
        <taxon>Gammaproteobacteria</taxon>
        <taxon>Oceanospirillales</taxon>
        <taxon>Halomonadaceae</taxon>
        <taxon>Vreelandella</taxon>
    </lineage>
</organism>
<dbReference type="CDD" id="cd06849">
    <property type="entry name" value="lipoyl_domain"/>
    <property type="match status" value="1"/>
</dbReference>
<keyword evidence="4" id="KW-1185">Reference proteome</keyword>
<dbReference type="InterPro" id="IPR000089">
    <property type="entry name" value="Biotin_lipoyl"/>
</dbReference>
<dbReference type="SUPFAM" id="SSF51230">
    <property type="entry name" value="Single hybrid motif"/>
    <property type="match status" value="1"/>
</dbReference>